<dbReference type="Proteomes" id="UP000007110">
    <property type="component" value="Unassembled WGS sequence"/>
</dbReference>
<dbReference type="Pfam" id="PF09752">
    <property type="entry name" value="ABHD18"/>
    <property type="match status" value="1"/>
</dbReference>
<evidence type="ECO:0000256" key="1">
    <source>
        <dbReference type="SAM" id="MobiDB-lite"/>
    </source>
</evidence>
<dbReference type="RefSeq" id="XP_781317.4">
    <property type="nucleotide sequence ID" value="XM_776224.5"/>
</dbReference>
<dbReference type="GeneID" id="115922181"/>
<dbReference type="PANTHER" id="PTHR13617:SF14">
    <property type="entry name" value="PROTEIN ABHD18"/>
    <property type="match status" value="1"/>
</dbReference>
<dbReference type="RefSeq" id="XP_030836348.1">
    <property type="nucleotide sequence ID" value="XM_030980488.1"/>
</dbReference>
<proteinExistence type="predicted"/>
<keyword evidence="3" id="KW-1185">Reference proteome</keyword>
<dbReference type="OMA" id="MACLACT"/>
<reference evidence="3" key="1">
    <citation type="submission" date="2015-02" db="EMBL/GenBank/DDBJ databases">
        <title>Genome sequencing for Strongylocentrotus purpuratus.</title>
        <authorList>
            <person name="Murali S."/>
            <person name="Liu Y."/>
            <person name="Vee V."/>
            <person name="English A."/>
            <person name="Wang M."/>
            <person name="Skinner E."/>
            <person name="Han Y."/>
            <person name="Muzny D.M."/>
            <person name="Worley K.C."/>
            <person name="Gibbs R.A."/>
        </authorList>
    </citation>
    <scope>NUCLEOTIDE SEQUENCE</scope>
</reference>
<dbReference type="KEGG" id="spu:575850"/>
<reference evidence="2" key="2">
    <citation type="submission" date="2021-01" db="UniProtKB">
        <authorList>
            <consortium name="EnsemblMetazoa"/>
        </authorList>
    </citation>
    <scope>IDENTIFICATION</scope>
</reference>
<feature type="compositionally biased region" description="Polar residues" evidence="1">
    <location>
        <begin position="388"/>
        <end position="401"/>
    </location>
</feature>
<sequence>MYEKASAFDRIFRSLLLSKFFTRGWGNPATIKRQFDFLRVLADRSSCQRLVNEHYPVNIDSDVEKGDVRIVDGNFRSPFDRYLPDIMPKEVKTARFQLIVPTQWRTEKKPVCIHMAGTGDHFFWRRRTFLARPLIKEYGIGSLLIENPFYGYRKPKEQLRSSLRHVNDLFVMGGGLILEGLVMLHWCEKQGFGPLGLTGISMGGHMASLAATNWHKPIPLIPCLSWSSGTPAFTKGVLSGSIPWPVLVTQYLGQHLEYEREIMGKLHKCPKTDSFTLGQEFVWNYPESLDDLNGMQRSTDDQRPKTPQRSYHNDFKATPCEDNSKSSAQESILSAIDNRPMGKLDLQEAVGISLNGPSNGLQAKPGIDRFCRDDERVHPTHDSETHSHSMQSTTCNGSSIPDSKLHAHRTNVDADTNKESTSDRKDKESHFRFSTNSDHTAKTTVSEESSTAGTKKKKRTKITDMENYQELKKEALEFMRGVMDVTTYVGNFSTPVDSSLVIVVSALKDGYIPRKGVPPLDDIWPGVEVRYIEGGHIAAFLFKQSEFRKAINDAFNKYTIKYESVPTSESKTDIKS</sequence>
<name>A0A7M7NL17_STRPU</name>
<dbReference type="InterPro" id="IPR019149">
    <property type="entry name" value="ABHD18"/>
</dbReference>
<dbReference type="EnsemblMetazoa" id="XM_030980488">
    <property type="protein sequence ID" value="XP_030836348"/>
    <property type="gene ID" value="LOC115922181"/>
</dbReference>
<feature type="compositionally biased region" description="Basic and acidic residues" evidence="1">
    <location>
        <begin position="410"/>
        <end position="431"/>
    </location>
</feature>
<evidence type="ECO:0000313" key="2">
    <source>
        <dbReference type="EnsemblMetazoa" id="XP_030836348"/>
    </source>
</evidence>
<evidence type="ECO:0000313" key="3">
    <source>
        <dbReference type="Proteomes" id="UP000007110"/>
    </source>
</evidence>
<accession>A0A7M7NL17</accession>
<feature type="region of interest" description="Disordered" evidence="1">
    <location>
        <begin position="377"/>
        <end position="458"/>
    </location>
</feature>
<protein>
    <recommendedName>
        <fullName evidence="4">Protein ABHD18</fullName>
    </recommendedName>
</protein>
<feature type="region of interest" description="Disordered" evidence="1">
    <location>
        <begin position="292"/>
        <end position="329"/>
    </location>
</feature>
<dbReference type="OrthoDB" id="9987145at2759"/>
<organism evidence="2 3">
    <name type="scientific">Strongylocentrotus purpuratus</name>
    <name type="common">Purple sea urchin</name>
    <dbReference type="NCBI Taxonomy" id="7668"/>
    <lineage>
        <taxon>Eukaryota</taxon>
        <taxon>Metazoa</taxon>
        <taxon>Echinodermata</taxon>
        <taxon>Eleutherozoa</taxon>
        <taxon>Echinozoa</taxon>
        <taxon>Echinoidea</taxon>
        <taxon>Euechinoidea</taxon>
        <taxon>Echinacea</taxon>
        <taxon>Camarodonta</taxon>
        <taxon>Echinidea</taxon>
        <taxon>Strongylocentrotidae</taxon>
        <taxon>Strongylocentrotus</taxon>
    </lineage>
</organism>
<feature type="compositionally biased region" description="Basic and acidic residues" evidence="1">
    <location>
        <begin position="377"/>
        <end position="387"/>
    </location>
</feature>
<dbReference type="KEGG" id="spu:115922181"/>
<dbReference type="InterPro" id="IPR029058">
    <property type="entry name" value="AB_hydrolase_fold"/>
</dbReference>
<dbReference type="InParanoid" id="A0A7M7NL17"/>
<dbReference type="AlphaFoldDB" id="A0A7M7NL17"/>
<dbReference type="PANTHER" id="PTHR13617">
    <property type="entry name" value="PROTEIN ABHD18"/>
    <property type="match status" value="1"/>
</dbReference>
<dbReference type="SUPFAM" id="SSF53474">
    <property type="entry name" value="alpha/beta-Hydrolases"/>
    <property type="match status" value="1"/>
</dbReference>
<dbReference type="GeneID" id="575850"/>
<evidence type="ECO:0008006" key="4">
    <source>
        <dbReference type="Google" id="ProtNLM"/>
    </source>
</evidence>
<feature type="compositionally biased region" description="Polar residues" evidence="1">
    <location>
        <begin position="432"/>
        <end position="453"/>
    </location>
</feature>
<dbReference type="Gene3D" id="3.40.50.1820">
    <property type="entry name" value="alpha/beta hydrolase"/>
    <property type="match status" value="1"/>
</dbReference>